<keyword evidence="1" id="KW-0175">Coiled coil</keyword>
<dbReference type="PANTHER" id="PTHR48475:SF2">
    <property type="entry name" value="RIBONUCLEASE H"/>
    <property type="match status" value="1"/>
</dbReference>
<dbReference type="InterPro" id="IPR043128">
    <property type="entry name" value="Rev_trsase/Diguanyl_cyclase"/>
</dbReference>
<dbReference type="PANTHER" id="PTHR48475">
    <property type="entry name" value="RIBONUCLEASE H"/>
    <property type="match status" value="1"/>
</dbReference>
<sequence>MRLNPEKCAFGVQGGKFLGFMLTSRGIEANSEKCEAIFNMASPKTMKEVQQLARRVAAVSSRSYLFFQTILKNKKFQWKTECEKAFAELKTILSSPPVLQRPVVGKPLYLYLSISNHSISSALVIEIGKAQQPVYFVSRVMQPAEQRYPRIEQLALTLVVTARRLRQYFQSRTIIVRTNHPLRQILTKPELAGRLTKSSVELSELDSQFQPRSAIKAQILTNFITELTADEHNKAWELHVDGASSREESGPGIILKEGDKVVAEQALQFHFSASNNQAEYEALIAGLKLALSHQVQSLTAHCDSLLVVQQIRGEFQVKDPLLEQYWLIAKDLISKFSSFTILHVHREQNVRADILSKLAATRADTQTSALSQLTLTKPSIELLYIENINCLHDWRTPFLEYINTGTIPMDELNPQQFRRKASFYTKITGELYRRGFSQPLLKCLSKDDAREVMDEVHEGVCGNHIKGRALATKIARTGYYWPTMKRDCIAKVQACNKCQKHEVISTKPAEVLHSMEVSWPFNRWGLDILGPFPIASGQAEAANRVVLQAIKRKLDNAKGEWAELIPKILWSYNITVHNTTGETPFKLVCGSEALIPVEIGVPTLRAKLYNEQQNISARNIELDLAEEDRKIAAIKQKAQKKLAERKHNKRVVPRTFMEDDLVLRRTEESRRPPAHGKVAANWEGPFRVAKVLGMGAYQLQTLQGNTIPGNWNISSLKMYRS</sequence>
<dbReference type="Gene3D" id="3.30.70.270">
    <property type="match status" value="1"/>
</dbReference>
<dbReference type="InterPro" id="IPR002156">
    <property type="entry name" value="RNaseH_domain"/>
</dbReference>
<reference evidence="4" key="2">
    <citation type="submission" date="2025-08" db="UniProtKB">
        <authorList>
            <consortium name="RefSeq"/>
        </authorList>
    </citation>
    <scope>IDENTIFICATION</scope>
    <source>
        <tissue evidence="4">Whole plant</tissue>
    </source>
</reference>
<dbReference type="Pfam" id="PF17921">
    <property type="entry name" value="Integrase_H2C2"/>
    <property type="match status" value="1"/>
</dbReference>
<reference evidence="3" key="1">
    <citation type="journal article" date="2016" name="Nat. Genet.">
        <title>The genome sequences of Arachis duranensis and Arachis ipaensis, the diploid ancestors of cultivated peanut.</title>
        <authorList>
            <person name="Bertioli D.J."/>
            <person name="Cannon S.B."/>
            <person name="Froenicke L."/>
            <person name="Huang G."/>
            <person name="Farmer A.D."/>
            <person name="Cannon E.K."/>
            <person name="Liu X."/>
            <person name="Gao D."/>
            <person name="Clevenger J."/>
            <person name="Dash S."/>
            <person name="Ren L."/>
            <person name="Moretzsohn M.C."/>
            <person name="Shirasawa K."/>
            <person name="Huang W."/>
            <person name="Vidigal B."/>
            <person name="Abernathy B."/>
            <person name="Chu Y."/>
            <person name="Niederhuth C.E."/>
            <person name="Umale P."/>
            <person name="Araujo A.C."/>
            <person name="Kozik A."/>
            <person name="Kim K.D."/>
            <person name="Burow M.D."/>
            <person name="Varshney R.K."/>
            <person name="Wang X."/>
            <person name="Zhang X."/>
            <person name="Barkley N."/>
            <person name="Guimaraes P.M."/>
            <person name="Isobe S."/>
            <person name="Guo B."/>
            <person name="Liao B."/>
            <person name="Stalker H.T."/>
            <person name="Schmitz R.J."/>
            <person name="Scheffler B.E."/>
            <person name="Leal-Bertioli S.C."/>
            <person name="Xun X."/>
            <person name="Jackson S.A."/>
            <person name="Michelmore R."/>
            <person name="Ozias-Akins P."/>
        </authorList>
    </citation>
    <scope>NUCLEOTIDE SEQUENCE [LARGE SCALE GENOMIC DNA]</scope>
    <source>
        <strain evidence="3">cv. V14167</strain>
    </source>
</reference>
<dbReference type="CDD" id="cd09279">
    <property type="entry name" value="RNase_HI_like"/>
    <property type="match status" value="1"/>
</dbReference>
<dbReference type="InterPro" id="IPR043502">
    <property type="entry name" value="DNA/RNA_pol_sf"/>
</dbReference>
<organism evidence="3 4">
    <name type="scientific">Arachis duranensis</name>
    <name type="common">Wild peanut</name>
    <dbReference type="NCBI Taxonomy" id="130453"/>
    <lineage>
        <taxon>Eukaryota</taxon>
        <taxon>Viridiplantae</taxon>
        <taxon>Streptophyta</taxon>
        <taxon>Embryophyta</taxon>
        <taxon>Tracheophyta</taxon>
        <taxon>Spermatophyta</taxon>
        <taxon>Magnoliopsida</taxon>
        <taxon>eudicotyledons</taxon>
        <taxon>Gunneridae</taxon>
        <taxon>Pentapetalae</taxon>
        <taxon>rosids</taxon>
        <taxon>fabids</taxon>
        <taxon>Fabales</taxon>
        <taxon>Fabaceae</taxon>
        <taxon>Papilionoideae</taxon>
        <taxon>50 kb inversion clade</taxon>
        <taxon>dalbergioids sensu lato</taxon>
        <taxon>Dalbergieae</taxon>
        <taxon>Pterocarpus clade</taxon>
        <taxon>Arachis</taxon>
    </lineage>
</organism>
<protein>
    <submittedName>
        <fullName evidence="4">Uncharacterized protein LOC107483157</fullName>
    </submittedName>
</protein>
<dbReference type="SUPFAM" id="SSF53098">
    <property type="entry name" value="Ribonuclease H-like"/>
    <property type="match status" value="2"/>
</dbReference>
<dbReference type="KEGG" id="adu:107483157"/>
<keyword evidence="3" id="KW-1185">Reference proteome</keyword>
<gene>
    <name evidence="4" type="primary">LOC107483157</name>
</gene>
<accession>A0A6P4D4Q7</accession>
<dbReference type="RefSeq" id="XP_015959264.1">
    <property type="nucleotide sequence ID" value="XM_016103778.1"/>
</dbReference>
<evidence type="ECO:0000259" key="2">
    <source>
        <dbReference type="PROSITE" id="PS50879"/>
    </source>
</evidence>
<feature type="domain" description="RNase H type-1" evidence="2">
    <location>
        <begin position="232"/>
        <end position="361"/>
    </location>
</feature>
<dbReference type="PROSITE" id="PS50879">
    <property type="entry name" value="RNASE_H_1"/>
    <property type="match status" value="1"/>
</dbReference>
<dbReference type="Gene3D" id="1.10.340.70">
    <property type="match status" value="1"/>
</dbReference>
<name>A0A6P4D4Q7_ARADU</name>
<dbReference type="GO" id="GO:0003676">
    <property type="term" value="F:nucleic acid binding"/>
    <property type="evidence" value="ECO:0007669"/>
    <property type="project" value="InterPro"/>
</dbReference>
<evidence type="ECO:0000313" key="4">
    <source>
        <dbReference type="RefSeq" id="XP_015959264.1"/>
    </source>
</evidence>
<dbReference type="InterPro" id="IPR041577">
    <property type="entry name" value="RT_RNaseH_2"/>
</dbReference>
<dbReference type="InterPro" id="IPR041588">
    <property type="entry name" value="Integrase_H2C2"/>
</dbReference>
<dbReference type="Pfam" id="PF13456">
    <property type="entry name" value="RVT_3"/>
    <property type="match status" value="1"/>
</dbReference>
<dbReference type="AlphaFoldDB" id="A0A6P4D4Q7"/>
<dbReference type="Pfam" id="PF17919">
    <property type="entry name" value="RT_RNaseH_2"/>
    <property type="match status" value="1"/>
</dbReference>
<dbReference type="SUPFAM" id="SSF56672">
    <property type="entry name" value="DNA/RNA polymerases"/>
    <property type="match status" value="1"/>
</dbReference>
<evidence type="ECO:0000313" key="3">
    <source>
        <dbReference type="Proteomes" id="UP000515211"/>
    </source>
</evidence>
<dbReference type="GeneID" id="107483157"/>
<feature type="coiled-coil region" evidence="1">
    <location>
        <begin position="617"/>
        <end position="644"/>
    </location>
</feature>
<dbReference type="Gene3D" id="3.30.420.10">
    <property type="entry name" value="Ribonuclease H-like superfamily/Ribonuclease H"/>
    <property type="match status" value="2"/>
</dbReference>
<dbReference type="GO" id="GO:0004523">
    <property type="term" value="F:RNA-DNA hybrid ribonuclease activity"/>
    <property type="evidence" value="ECO:0007669"/>
    <property type="project" value="InterPro"/>
</dbReference>
<evidence type="ECO:0000256" key="1">
    <source>
        <dbReference type="SAM" id="Coils"/>
    </source>
</evidence>
<dbReference type="Proteomes" id="UP000515211">
    <property type="component" value="Chromosome 4"/>
</dbReference>
<dbReference type="InterPro" id="IPR012337">
    <property type="entry name" value="RNaseH-like_sf"/>
</dbReference>
<proteinExistence type="predicted"/>
<dbReference type="InterPro" id="IPR036397">
    <property type="entry name" value="RNaseH_sf"/>
</dbReference>